<dbReference type="Proteomes" id="UP000822688">
    <property type="component" value="Chromosome 8"/>
</dbReference>
<keyword evidence="5 6" id="KW-0472">Membrane</keyword>
<sequence>MVHQAAFLAEWPWERLGNYKYWVYAPFLLKLFRTTFLSTHPEADNWYFYMFALVIARYTVQQAWNSVTRFHCFSQRYEIHSYAVGFEQIDREYHSDNHIMLQFLLVTLAHAWFPSFRNMPSWNGEGLLWVIIFHAGITESLYYWMHRAFHTEDLYKNYHSFHHQSVVPEPPTGFVTTMLEQLLQSLLVCVPILGAATMGTASMGLIFAYVITFDFLKCWGHSNVEFVPTWFRNLPGAKYLIYSPSYHSLHHTEQKSNFCLFMPLFDYLGGTVDPKTDSFYAELRKGNDEEIPEFVFLAHCIDVLSSLQIGFLFRTLSAHPFEAHWFLWPLWLPSAIATTIFWCLSQDTFVLHKYYLYKLKCMAWVVPRYGFHYFLPFGLDRINDFIEKAILDADEKGVKVLSLAALNKNEALNGGGMLFVKKHPNLRVRVVHGNTLTAAVIIKTLPEDVKEVFMNGATSKLGRAIALYLCSRGIRVLMLTTSKERFETIQKEAPAKFKNNLIQVTKYQAGQNCKTWIMGKWTWEKDQRWAPTGTHFHQFVVPPIAECRKDCTYGRLAGMKLPVAGVKGMRTCEITMERYAVHACHAGGLIHALEGWTHHEVGAIDVNRIDLVWEAALKHGFAAIA</sequence>
<dbReference type="InterPro" id="IPR050307">
    <property type="entry name" value="Sterol_Desaturase_Related"/>
</dbReference>
<keyword evidence="3 6" id="KW-0812">Transmembrane</keyword>
<evidence type="ECO:0000256" key="5">
    <source>
        <dbReference type="ARBA" id="ARBA00023136"/>
    </source>
</evidence>
<evidence type="ECO:0000256" key="2">
    <source>
        <dbReference type="ARBA" id="ARBA00009324"/>
    </source>
</evidence>
<feature type="transmembrane region" description="Helical" evidence="6">
    <location>
        <begin position="99"/>
        <end position="115"/>
    </location>
</feature>
<dbReference type="InterPro" id="IPR006694">
    <property type="entry name" value="Fatty_acid_hydroxylase"/>
</dbReference>
<evidence type="ECO:0000259" key="8">
    <source>
        <dbReference type="Pfam" id="PF12076"/>
    </source>
</evidence>
<evidence type="ECO:0000313" key="9">
    <source>
        <dbReference type="EMBL" id="KAG0564727.1"/>
    </source>
</evidence>
<protein>
    <submittedName>
        <fullName evidence="9">Uncharacterized protein</fullName>
    </submittedName>
</protein>
<evidence type="ECO:0000256" key="1">
    <source>
        <dbReference type="ARBA" id="ARBA00004141"/>
    </source>
</evidence>
<gene>
    <name evidence="9" type="ORF">KC19_8G134500</name>
</gene>
<name>A0A8T0H1R7_CERPU</name>
<dbReference type="PANTHER" id="PTHR11863">
    <property type="entry name" value="STEROL DESATURASE"/>
    <property type="match status" value="1"/>
</dbReference>
<keyword evidence="4 6" id="KW-1133">Transmembrane helix</keyword>
<feature type="domain" description="Very-long-chain aldehyde decarbonylase CER1-like C-terminal" evidence="8">
    <location>
        <begin position="452"/>
        <end position="622"/>
    </location>
</feature>
<evidence type="ECO:0000313" key="10">
    <source>
        <dbReference type="Proteomes" id="UP000822688"/>
    </source>
</evidence>
<feature type="transmembrane region" description="Helical" evidence="6">
    <location>
        <begin position="127"/>
        <end position="145"/>
    </location>
</feature>
<comment type="caution">
    <text evidence="9">The sequence shown here is derived from an EMBL/GenBank/DDBJ whole genome shotgun (WGS) entry which is preliminary data.</text>
</comment>
<dbReference type="GO" id="GO:0005506">
    <property type="term" value="F:iron ion binding"/>
    <property type="evidence" value="ECO:0007669"/>
    <property type="project" value="InterPro"/>
</dbReference>
<dbReference type="SUPFAM" id="SSF51735">
    <property type="entry name" value="NAD(P)-binding Rossmann-fold domains"/>
    <property type="match status" value="1"/>
</dbReference>
<dbReference type="GO" id="GO:0016491">
    <property type="term" value="F:oxidoreductase activity"/>
    <property type="evidence" value="ECO:0007669"/>
    <property type="project" value="InterPro"/>
</dbReference>
<dbReference type="OrthoDB" id="408954at2759"/>
<proteinExistence type="inferred from homology"/>
<dbReference type="GO" id="GO:0008610">
    <property type="term" value="P:lipid biosynthetic process"/>
    <property type="evidence" value="ECO:0007669"/>
    <property type="project" value="InterPro"/>
</dbReference>
<feature type="transmembrane region" description="Helical" evidence="6">
    <location>
        <begin position="185"/>
        <end position="211"/>
    </location>
</feature>
<dbReference type="Pfam" id="PF12076">
    <property type="entry name" value="CER1-like_C"/>
    <property type="match status" value="1"/>
</dbReference>
<dbReference type="EMBL" id="CM026429">
    <property type="protein sequence ID" value="KAG0564727.1"/>
    <property type="molecule type" value="Genomic_DNA"/>
</dbReference>
<comment type="subcellular location">
    <subcellularLocation>
        <location evidence="1">Membrane</location>
        <topology evidence="1">Multi-pass membrane protein</topology>
    </subcellularLocation>
</comment>
<dbReference type="AlphaFoldDB" id="A0A8T0H1R7"/>
<dbReference type="GO" id="GO:0016020">
    <property type="term" value="C:membrane"/>
    <property type="evidence" value="ECO:0007669"/>
    <property type="project" value="UniProtKB-SubCell"/>
</dbReference>
<comment type="similarity">
    <text evidence="2">Belongs to the sterol desaturase family.</text>
</comment>
<evidence type="ECO:0000259" key="7">
    <source>
        <dbReference type="Pfam" id="PF04116"/>
    </source>
</evidence>
<organism evidence="9 10">
    <name type="scientific">Ceratodon purpureus</name>
    <name type="common">Fire moss</name>
    <name type="synonym">Dicranum purpureum</name>
    <dbReference type="NCBI Taxonomy" id="3225"/>
    <lineage>
        <taxon>Eukaryota</taxon>
        <taxon>Viridiplantae</taxon>
        <taxon>Streptophyta</taxon>
        <taxon>Embryophyta</taxon>
        <taxon>Bryophyta</taxon>
        <taxon>Bryophytina</taxon>
        <taxon>Bryopsida</taxon>
        <taxon>Dicranidae</taxon>
        <taxon>Pseudoditrichales</taxon>
        <taxon>Ditrichaceae</taxon>
        <taxon>Ceratodon</taxon>
    </lineage>
</organism>
<dbReference type="Pfam" id="PF04116">
    <property type="entry name" value="FA_hydroxylase"/>
    <property type="match status" value="1"/>
</dbReference>
<dbReference type="InterPro" id="IPR036291">
    <property type="entry name" value="NAD(P)-bd_dom_sf"/>
</dbReference>
<feature type="domain" description="Fatty acid hydroxylase" evidence="7">
    <location>
        <begin position="133"/>
        <end position="271"/>
    </location>
</feature>
<evidence type="ECO:0000256" key="6">
    <source>
        <dbReference type="SAM" id="Phobius"/>
    </source>
</evidence>
<evidence type="ECO:0000256" key="4">
    <source>
        <dbReference type="ARBA" id="ARBA00022989"/>
    </source>
</evidence>
<keyword evidence="10" id="KW-1185">Reference proteome</keyword>
<accession>A0A8T0H1R7</accession>
<reference evidence="9" key="1">
    <citation type="submission" date="2020-06" db="EMBL/GenBank/DDBJ databases">
        <title>WGS assembly of Ceratodon purpureus strain R40.</title>
        <authorList>
            <person name="Carey S.B."/>
            <person name="Jenkins J."/>
            <person name="Shu S."/>
            <person name="Lovell J.T."/>
            <person name="Sreedasyam A."/>
            <person name="Maumus F."/>
            <person name="Tiley G.P."/>
            <person name="Fernandez-Pozo N."/>
            <person name="Barry K."/>
            <person name="Chen C."/>
            <person name="Wang M."/>
            <person name="Lipzen A."/>
            <person name="Daum C."/>
            <person name="Saski C.A."/>
            <person name="Payton A.C."/>
            <person name="Mcbreen J.C."/>
            <person name="Conrad R.E."/>
            <person name="Kollar L.M."/>
            <person name="Olsson S."/>
            <person name="Huttunen S."/>
            <person name="Landis J.B."/>
            <person name="Wickett N.J."/>
            <person name="Johnson M.G."/>
            <person name="Rensing S.A."/>
            <person name="Grimwood J."/>
            <person name="Schmutz J."/>
            <person name="Mcdaniel S.F."/>
        </authorList>
    </citation>
    <scope>NUCLEOTIDE SEQUENCE</scope>
    <source>
        <strain evidence="9">R40</strain>
    </source>
</reference>
<dbReference type="InterPro" id="IPR021940">
    <property type="entry name" value="CER1-like_C"/>
</dbReference>
<evidence type="ECO:0000256" key="3">
    <source>
        <dbReference type="ARBA" id="ARBA00022692"/>
    </source>
</evidence>